<dbReference type="EMBL" id="JADGIZ020000063">
    <property type="protein sequence ID" value="KAL2912524.1"/>
    <property type="molecule type" value="Genomic_DNA"/>
</dbReference>
<sequence>MSADCAVLASLPVTTSLAGCCNQGAQVVCTNGQVTSLLADVAAPNLSALIDGIARLPALTSLTVRVTGGRTVIPDSIGRLTNLTDLTMANCNLTSPIPISFRPLTNLKSLNLSHNFFSEPFSSLDIEGKLALVSM</sequence>
<evidence type="ECO:0000256" key="2">
    <source>
        <dbReference type="SAM" id="SignalP"/>
    </source>
</evidence>
<feature type="chain" id="PRO_5046577983" evidence="2">
    <location>
        <begin position="19"/>
        <end position="135"/>
    </location>
</feature>
<organism evidence="3 4">
    <name type="scientific">Polyrhizophydium stewartii</name>
    <dbReference type="NCBI Taxonomy" id="2732419"/>
    <lineage>
        <taxon>Eukaryota</taxon>
        <taxon>Fungi</taxon>
        <taxon>Fungi incertae sedis</taxon>
        <taxon>Chytridiomycota</taxon>
        <taxon>Chytridiomycota incertae sedis</taxon>
        <taxon>Chytridiomycetes</taxon>
        <taxon>Rhizophydiales</taxon>
        <taxon>Rhizophydiales incertae sedis</taxon>
        <taxon>Polyrhizophydium</taxon>
    </lineage>
</organism>
<dbReference type="Proteomes" id="UP001527925">
    <property type="component" value="Unassembled WGS sequence"/>
</dbReference>
<dbReference type="SUPFAM" id="SSF52058">
    <property type="entry name" value="L domain-like"/>
    <property type="match status" value="1"/>
</dbReference>
<proteinExistence type="predicted"/>
<keyword evidence="4" id="KW-1185">Reference proteome</keyword>
<protein>
    <submittedName>
        <fullName evidence="3">Uncharacterized protein</fullName>
    </submittedName>
</protein>
<evidence type="ECO:0000313" key="3">
    <source>
        <dbReference type="EMBL" id="KAL2912524.1"/>
    </source>
</evidence>
<comment type="subcellular location">
    <subcellularLocation>
        <location evidence="1">Cell envelope</location>
    </subcellularLocation>
</comment>
<accession>A0ABR4MZ65</accession>
<comment type="caution">
    <text evidence="3">The sequence shown here is derived from an EMBL/GenBank/DDBJ whole genome shotgun (WGS) entry which is preliminary data.</text>
</comment>
<reference evidence="3 4" key="1">
    <citation type="submission" date="2023-09" db="EMBL/GenBank/DDBJ databases">
        <title>Pangenome analysis of Batrachochytrium dendrobatidis and related Chytrids.</title>
        <authorList>
            <person name="Yacoub M.N."/>
            <person name="Stajich J.E."/>
            <person name="James T.Y."/>
        </authorList>
    </citation>
    <scope>NUCLEOTIDE SEQUENCE [LARGE SCALE GENOMIC DNA]</scope>
    <source>
        <strain evidence="3 4">JEL0888</strain>
    </source>
</reference>
<feature type="signal peptide" evidence="2">
    <location>
        <begin position="1"/>
        <end position="18"/>
    </location>
</feature>
<dbReference type="InterPro" id="IPR032675">
    <property type="entry name" value="LRR_dom_sf"/>
</dbReference>
<evidence type="ECO:0000313" key="4">
    <source>
        <dbReference type="Proteomes" id="UP001527925"/>
    </source>
</evidence>
<dbReference type="Pfam" id="PF00560">
    <property type="entry name" value="LRR_1"/>
    <property type="match status" value="2"/>
</dbReference>
<dbReference type="Gene3D" id="3.80.10.10">
    <property type="entry name" value="Ribonuclease Inhibitor"/>
    <property type="match status" value="1"/>
</dbReference>
<dbReference type="InterPro" id="IPR051848">
    <property type="entry name" value="PGIP"/>
</dbReference>
<dbReference type="PANTHER" id="PTHR48059">
    <property type="entry name" value="POLYGALACTURONASE INHIBITOR 1"/>
    <property type="match status" value="1"/>
</dbReference>
<evidence type="ECO:0000256" key="1">
    <source>
        <dbReference type="ARBA" id="ARBA00004196"/>
    </source>
</evidence>
<name>A0ABR4MZ65_9FUNG</name>
<gene>
    <name evidence="3" type="ORF">HK105_208013</name>
</gene>
<dbReference type="PANTHER" id="PTHR48059:SF4">
    <property type="entry name" value="POLYGALACTURONASE INHIBITOR 1-RELATED"/>
    <property type="match status" value="1"/>
</dbReference>
<dbReference type="InterPro" id="IPR001611">
    <property type="entry name" value="Leu-rich_rpt"/>
</dbReference>
<keyword evidence="2" id="KW-0732">Signal</keyword>